<dbReference type="AlphaFoldDB" id="Q9GRV9"/>
<evidence type="ECO:0000313" key="8">
    <source>
        <dbReference type="Proteomes" id="UP000001940"/>
    </source>
</evidence>
<proteinExistence type="evidence at protein level"/>
<evidence type="ECO:0007829" key="10">
    <source>
        <dbReference type="PeptideAtlas" id="Q9GRV9"/>
    </source>
</evidence>
<dbReference type="UCSC" id="Y116F11B.3.1">
    <property type="organism name" value="c. elegans"/>
</dbReference>
<keyword evidence="2" id="KW-0645">Protease</keyword>
<feature type="signal peptide" evidence="6">
    <location>
        <begin position="1"/>
        <end position="16"/>
    </location>
</feature>
<feature type="chain" id="PRO_5004330627" evidence="6">
    <location>
        <begin position="17"/>
        <end position="1042"/>
    </location>
</feature>
<comment type="similarity">
    <text evidence="1">Belongs to the peptidase S28 family.</text>
</comment>
<dbReference type="PaxDb" id="6239-Y116F11B.3"/>
<dbReference type="GeneID" id="180301"/>
<evidence type="ECO:0000256" key="2">
    <source>
        <dbReference type="ARBA" id="ARBA00022670"/>
    </source>
</evidence>
<dbReference type="OMA" id="GWAMISK"/>
<dbReference type="PeptideAtlas" id="Q9GRV9"/>
<organism evidence="7 8">
    <name type="scientific">Caenorhabditis elegans</name>
    <dbReference type="NCBI Taxonomy" id="6239"/>
    <lineage>
        <taxon>Eukaryota</taxon>
        <taxon>Metazoa</taxon>
        <taxon>Ecdysozoa</taxon>
        <taxon>Nematoda</taxon>
        <taxon>Chromadorea</taxon>
        <taxon>Rhabditida</taxon>
        <taxon>Rhabditina</taxon>
        <taxon>Rhabditomorpha</taxon>
        <taxon>Rhabditoidea</taxon>
        <taxon>Rhabditidae</taxon>
        <taxon>Peloderinae</taxon>
        <taxon>Caenorhabditis</taxon>
    </lineage>
</organism>
<dbReference type="eggNOG" id="KOG2182">
    <property type="taxonomic scope" value="Eukaryota"/>
</dbReference>
<dbReference type="STRING" id="6239.Y116F11B.3.1"/>
<dbReference type="PANTHER" id="PTHR11010">
    <property type="entry name" value="PROTEASE S28 PRO-X CARBOXYPEPTIDASE-RELATED"/>
    <property type="match status" value="1"/>
</dbReference>
<dbReference type="FunFam" id="1.20.120.980:FF:000003">
    <property type="entry name" value="Serine protease 16"/>
    <property type="match status" value="1"/>
</dbReference>
<evidence type="ECO:0000313" key="7">
    <source>
        <dbReference type="EMBL" id="CAC14390.1"/>
    </source>
</evidence>
<evidence type="ECO:0000256" key="4">
    <source>
        <dbReference type="ARBA" id="ARBA00022801"/>
    </source>
</evidence>
<keyword evidence="5" id="KW-0325">Glycoprotein</keyword>
<dbReference type="InterPro" id="IPR029058">
    <property type="entry name" value="AB_hydrolase_fold"/>
</dbReference>
<protein>
    <submittedName>
        <fullName evidence="7">Prolyl Carboxy Peptidase like</fullName>
    </submittedName>
</protein>
<dbReference type="GO" id="GO:0006508">
    <property type="term" value="P:proteolysis"/>
    <property type="evidence" value="ECO:0007669"/>
    <property type="project" value="UniProtKB-KW"/>
</dbReference>
<dbReference type="Pfam" id="PF05577">
    <property type="entry name" value="Peptidase_S28"/>
    <property type="match status" value="2"/>
</dbReference>
<dbReference type="GO" id="GO:0070008">
    <property type="term" value="F:serine-type exopeptidase activity"/>
    <property type="evidence" value="ECO:0007669"/>
    <property type="project" value="InterPro"/>
</dbReference>
<dbReference type="PANTHER" id="PTHR11010:SF105">
    <property type="entry name" value="PEPTIDASE S28-RELATED"/>
    <property type="match status" value="1"/>
</dbReference>
<dbReference type="GO" id="GO:0008239">
    <property type="term" value="F:dipeptidyl-peptidase activity"/>
    <property type="evidence" value="ECO:0000318"/>
    <property type="project" value="GO_Central"/>
</dbReference>
<evidence type="ECO:0000256" key="3">
    <source>
        <dbReference type="ARBA" id="ARBA00022729"/>
    </source>
</evidence>
<name>Q9GRV9_CAEEL</name>
<dbReference type="InterPro" id="IPR042269">
    <property type="entry name" value="Ser_carbopepase_S28_SKS"/>
</dbReference>
<dbReference type="Proteomes" id="UP000001940">
    <property type="component" value="Chromosome V"/>
</dbReference>
<dbReference type="Bgee" id="WBGene00003959">
    <property type="expression patterns" value="Expressed in larva and 2 other cell types or tissues"/>
</dbReference>
<dbReference type="MEROPS" id="S28.A16"/>
<dbReference type="OrthoDB" id="1735038at2759"/>
<dbReference type="ESTHER" id="caeel-q9grv9.1">
    <property type="family name" value="Prolylcarboxypeptidase"/>
</dbReference>
<dbReference type="HOGENOM" id="CLU_286232_0_0_1"/>
<dbReference type="PhylomeDB" id="Q9GRV9"/>
<dbReference type="KEGG" id="cel:CELE_Y116F11B.3"/>
<keyword evidence="8" id="KW-1185">Reference proteome</keyword>
<accession>Q9GRV9</accession>
<evidence type="ECO:0000313" key="9">
    <source>
        <dbReference type="WormBase" id="Y116F11B.3"/>
    </source>
</evidence>
<dbReference type="CTD" id="180301"/>
<keyword evidence="3 6" id="KW-0732">Signal</keyword>
<keyword evidence="4" id="KW-0378">Hydrolase</keyword>
<dbReference type="InParanoid" id="Q9GRV9"/>
<evidence type="ECO:0000256" key="5">
    <source>
        <dbReference type="ARBA" id="ARBA00023180"/>
    </source>
</evidence>
<reference evidence="7 8" key="1">
    <citation type="journal article" date="1998" name="Science">
        <title>Genome sequence of the nematode C. elegans: a platform for investigating biology.</title>
        <authorList>
            <consortium name="The C. elegans sequencing consortium"/>
            <person name="Sulson J.E."/>
            <person name="Waterston R."/>
        </authorList>
    </citation>
    <scope>NUCLEOTIDE SEQUENCE [LARGE SCALE GENOMIC DNA]</scope>
    <source>
        <strain evidence="7 8">Bristol N2</strain>
    </source>
</reference>
<dbReference type="AGR" id="WB:WBGene00003959"/>
<dbReference type="WormBase" id="Y116F11B.3">
    <property type="protein sequence ID" value="CE26048"/>
    <property type="gene ID" value="WBGene00003959"/>
    <property type="gene designation" value="pcp-4"/>
</dbReference>
<keyword evidence="10" id="KW-1267">Proteomics identification</keyword>
<dbReference type="Gene3D" id="1.20.120.980">
    <property type="entry name" value="Serine carboxypeptidase S28, SKS domain"/>
    <property type="match status" value="2"/>
</dbReference>
<dbReference type="SUPFAM" id="SSF53474">
    <property type="entry name" value="alpha/beta-Hydrolases"/>
    <property type="match status" value="2"/>
</dbReference>
<dbReference type="FunCoup" id="Q9GRV9">
    <property type="interactions" value="23"/>
</dbReference>
<sequence length="1042" mass="116389">MLQPLLLAYLTMSAFSIIPTHFPFKEHLTKQPASPATSVTTGYLSQKLDHFSNDSQVFFTQQYFYTERLSVSNQKVAFLYVNTEGNEEIAVMTDERSPVVKAAKRFGAQLFALKHRYYGASKPNFQNFDASALRYLTSRQAIQDILSFIKYANTQFNMNPDVRWVLWGTGYGGILAAEARKTDPVAVSGAISSSAPLRRLYDFWQFNDFVGNTLMQIGGSNCYGRVQQGFADIRQAMKTTAGRSQISDLFQLNPRLDQTQLGYNDIQMFYTAIIGPFQEIVQFNNDFNISITDMCTIIANSSWTNMEVVRQAYVYLSTTLTGSVQPMTIASYQKVVNDLKNDSVSSPFVENRMWTYQICTELGWFPTTNNNEQGLFGAVVPTSIYINQCSDIFPDASLTATSIRDSIVSSDSVYTGTNVVFTNGFYDPWSVLGQETSRDFSVVAYVIPGASYLSDFFPGDSDNQYIQKAHDLMIENINIWVNGPKSTRILGDPTVPWTPPQLGGSEASELQSSKVFSRTLPRTPSRGIFHRRHLELLASSYPAGFEQGTFRQRQDHFDNLNVDFFQQKFYKNSQWARPGGPNFLMIGGQEAEGESWVLNEKLPWLISAQKYGATVYLLEHRFYGDSLVGNNTNLNLLSSLQVLYDSAEFIKAINYKTQSSTPWITFGRSFPLSAWTRAIFPDLVTGAVSSSGAILAKTDFFEYLMVMETSIRKYDNSCADRIKSGFDEIRGLFLTSEGRQDLSKIFQLLPGFSENVTETDQHFFFSNLYSNFQLAVQFSGDNSGPWADGYGIPEMCRFMTGAGTPLDNIVAFNAYMTSFNNGGGTYTGMGNNYTAMIYNLKNSKDYGEGVDPTLLWTWQTCTEYGGFQSADSGSGLFGSPVPVSFLIQMCMDLFGNTYDRSKIDSLIDFTNYKYGGRDNFKGSNVVFINGNIDPYHVLGLFNSPDSSVVSYLIDGSSHCADMFPARDSDVPGLKVARDLVDQNIGVWLGGQVNITTTTATTTSNSTSYPSTLYSLEPTTTKSTSVNRVFISFCVIMFDFLVL</sequence>
<dbReference type="RefSeq" id="NP_507841.1">
    <property type="nucleotide sequence ID" value="NM_075440.8"/>
</dbReference>
<dbReference type="ESTHER" id="caeel-q9grv9.2">
    <property type="family name" value="Prolylcarboxypeptidase"/>
</dbReference>
<dbReference type="GO" id="GO:0045121">
    <property type="term" value="C:membrane raft"/>
    <property type="evidence" value="ECO:0007005"/>
    <property type="project" value="WormBase"/>
</dbReference>
<dbReference type="SMR" id="Q9GRV9"/>
<evidence type="ECO:0000256" key="1">
    <source>
        <dbReference type="ARBA" id="ARBA00011079"/>
    </source>
</evidence>
<gene>
    <name evidence="7 9" type="primary">pcp-4</name>
    <name evidence="7" type="ORF">CELE_Y116F11B.3</name>
    <name evidence="9" type="ORF">Y116F11B.3</name>
</gene>
<dbReference type="EMBL" id="BX284605">
    <property type="protein sequence ID" value="CAC14390.1"/>
    <property type="molecule type" value="Genomic_DNA"/>
</dbReference>
<evidence type="ECO:0000256" key="6">
    <source>
        <dbReference type="SAM" id="SignalP"/>
    </source>
</evidence>
<dbReference type="Gene3D" id="3.40.50.1820">
    <property type="entry name" value="alpha/beta hydrolase"/>
    <property type="match status" value="2"/>
</dbReference>
<dbReference type="InterPro" id="IPR008758">
    <property type="entry name" value="Peptidase_S28"/>
</dbReference>